<dbReference type="Pfam" id="PF08240">
    <property type="entry name" value="ADH_N"/>
    <property type="match status" value="1"/>
</dbReference>
<dbReference type="InterPro" id="IPR013149">
    <property type="entry name" value="ADH-like_C"/>
</dbReference>
<dbReference type="InterPro" id="IPR011032">
    <property type="entry name" value="GroES-like_sf"/>
</dbReference>
<evidence type="ECO:0000313" key="2">
    <source>
        <dbReference type="EMBL" id="KIM83817.1"/>
    </source>
</evidence>
<dbReference type="InterPro" id="IPR013154">
    <property type="entry name" value="ADH-like_N"/>
</dbReference>
<dbReference type="PANTHER" id="PTHR45348:SF2">
    <property type="entry name" value="ZINC-TYPE ALCOHOL DEHYDROGENASE-LIKE PROTEIN C2E1P3.01"/>
    <property type="match status" value="1"/>
</dbReference>
<dbReference type="PANTHER" id="PTHR45348">
    <property type="entry name" value="HYPOTHETICAL OXIDOREDUCTASE (EUROFUNG)"/>
    <property type="match status" value="1"/>
</dbReference>
<dbReference type="HOGENOM" id="CLU_026673_16_1_1"/>
<dbReference type="STRING" id="765440.A0A0C3C2L7"/>
<dbReference type="GO" id="GO:0016651">
    <property type="term" value="F:oxidoreductase activity, acting on NAD(P)H"/>
    <property type="evidence" value="ECO:0007669"/>
    <property type="project" value="InterPro"/>
</dbReference>
<gene>
    <name evidence="2" type="ORF">PILCRDRAFT_87807</name>
</gene>
<dbReference type="InterPro" id="IPR047122">
    <property type="entry name" value="Trans-enoyl_RdTase-like"/>
</dbReference>
<dbReference type="Proteomes" id="UP000054166">
    <property type="component" value="Unassembled WGS sequence"/>
</dbReference>
<dbReference type="Pfam" id="PF00107">
    <property type="entry name" value="ADH_zinc_N"/>
    <property type="match status" value="1"/>
</dbReference>
<dbReference type="SMART" id="SM00829">
    <property type="entry name" value="PKS_ER"/>
    <property type="match status" value="1"/>
</dbReference>
<dbReference type="OrthoDB" id="10257049at2759"/>
<dbReference type="InParanoid" id="A0A0C3C2L7"/>
<sequence length="357" mass="38479">MSAIPSTHRALVVNADQNGWEVKEHALPKFDDLLVRVHAVALNPTDWKHLAFNKPGYSSGSDFAGVVVKGAGDFKEGDRVAGFTRGGALQQDNGAFADYIAAQQPVVWHIPDSVSFEQAAALGGIPGDVSDILYKTLKVHTRTILFQTAAQALYTRLNIPRPWSSPNKPSVSPGDSILIWSGAASVSFYAIQLAKIAGLRVYTTASKHHHESLKALGADVVFDYKDPEVSKKIKEASNGTIKICLDGISEHGSTKLAADAMSDEGGKIIALLSVKEQLRSGISVQTTLVYSVLDSKNVVDRVDIAEWHKVVPELLDSGKLRIHNIDRKNGGLEAIPEGLNELKQGKVSGKKIVYTLA</sequence>
<name>A0A0C3C2L7_PILCF</name>
<accession>A0A0C3C2L7</accession>
<proteinExistence type="predicted"/>
<dbReference type="SUPFAM" id="SSF50129">
    <property type="entry name" value="GroES-like"/>
    <property type="match status" value="1"/>
</dbReference>
<protein>
    <recommendedName>
        <fullName evidence="1">Enoyl reductase (ER) domain-containing protein</fullName>
    </recommendedName>
</protein>
<feature type="domain" description="Enoyl reductase (ER)" evidence="1">
    <location>
        <begin position="14"/>
        <end position="353"/>
    </location>
</feature>
<dbReference type="SUPFAM" id="SSF51735">
    <property type="entry name" value="NAD(P)-binding Rossmann-fold domains"/>
    <property type="match status" value="1"/>
</dbReference>
<dbReference type="Gene3D" id="3.40.50.720">
    <property type="entry name" value="NAD(P)-binding Rossmann-like Domain"/>
    <property type="match status" value="1"/>
</dbReference>
<dbReference type="InterPro" id="IPR036291">
    <property type="entry name" value="NAD(P)-bd_dom_sf"/>
</dbReference>
<organism evidence="2 3">
    <name type="scientific">Piloderma croceum (strain F 1598)</name>
    <dbReference type="NCBI Taxonomy" id="765440"/>
    <lineage>
        <taxon>Eukaryota</taxon>
        <taxon>Fungi</taxon>
        <taxon>Dikarya</taxon>
        <taxon>Basidiomycota</taxon>
        <taxon>Agaricomycotina</taxon>
        <taxon>Agaricomycetes</taxon>
        <taxon>Agaricomycetidae</taxon>
        <taxon>Atheliales</taxon>
        <taxon>Atheliaceae</taxon>
        <taxon>Piloderma</taxon>
    </lineage>
</organism>
<keyword evidence="3" id="KW-1185">Reference proteome</keyword>
<dbReference type="AlphaFoldDB" id="A0A0C3C2L7"/>
<dbReference type="CDD" id="cd08249">
    <property type="entry name" value="enoyl_reductase_like"/>
    <property type="match status" value="1"/>
</dbReference>
<dbReference type="InterPro" id="IPR020843">
    <property type="entry name" value="ER"/>
</dbReference>
<evidence type="ECO:0000259" key="1">
    <source>
        <dbReference type="SMART" id="SM00829"/>
    </source>
</evidence>
<evidence type="ECO:0000313" key="3">
    <source>
        <dbReference type="Proteomes" id="UP000054166"/>
    </source>
</evidence>
<reference evidence="3" key="2">
    <citation type="submission" date="2015-01" db="EMBL/GenBank/DDBJ databases">
        <title>Evolutionary Origins and Diversification of the Mycorrhizal Mutualists.</title>
        <authorList>
            <consortium name="DOE Joint Genome Institute"/>
            <consortium name="Mycorrhizal Genomics Consortium"/>
            <person name="Kohler A."/>
            <person name="Kuo A."/>
            <person name="Nagy L.G."/>
            <person name="Floudas D."/>
            <person name="Copeland A."/>
            <person name="Barry K.W."/>
            <person name="Cichocki N."/>
            <person name="Veneault-Fourrey C."/>
            <person name="LaButti K."/>
            <person name="Lindquist E.A."/>
            <person name="Lipzen A."/>
            <person name="Lundell T."/>
            <person name="Morin E."/>
            <person name="Murat C."/>
            <person name="Riley R."/>
            <person name="Ohm R."/>
            <person name="Sun H."/>
            <person name="Tunlid A."/>
            <person name="Henrissat B."/>
            <person name="Grigoriev I.V."/>
            <person name="Hibbett D.S."/>
            <person name="Martin F."/>
        </authorList>
    </citation>
    <scope>NUCLEOTIDE SEQUENCE [LARGE SCALE GENOMIC DNA]</scope>
    <source>
        <strain evidence="3">F 1598</strain>
    </source>
</reference>
<dbReference type="EMBL" id="KN832989">
    <property type="protein sequence ID" value="KIM83817.1"/>
    <property type="molecule type" value="Genomic_DNA"/>
</dbReference>
<dbReference type="Gene3D" id="3.90.180.10">
    <property type="entry name" value="Medium-chain alcohol dehydrogenases, catalytic domain"/>
    <property type="match status" value="1"/>
</dbReference>
<reference evidence="2 3" key="1">
    <citation type="submission" date="2014-04" db="EMBL/GenBank/DDBJ databases">
        <authorList>
            <consortium name="DOE Joint Genome Institute"/>
            <person name="Kuo A."/>
            <person name="Tarkka M."/>
            <person name="Buscot F."/>
            <person name="Kohler A."/>
            <person name="Nagy L.G."/>
            <person name="Floudas D."/>
            <person name="Copeland A."/>
            <person name="Barry K.W."/>
            <person name="Cichocki N."/>
            <person name="Veneault-Fourrey C."/>
            <person name="LaButti K."/>
            <person name="Lindquist E.A."/>
            <person name="Lipzen A."/>
            <person name="Lundell T."/>
            <person name="Morin E."/>
            <person name="Murat C."/>
            <person name="Sun H."/>
            <person name="Tunlid A."/>
            <person name="Henrissat B."/>
            <person name="Grigoriev I.V."/>
            <person name="Hibbett D.S."/>
            <person name="Martin F."/>
            <person name="Nordberg H.P."/>
            <person name="Cantor M.N."/>
            <person name="Hua S.X."/>
        </authorList>
    </citation>
    <scope>NUCLEOTIDE SEQUENCE [LARGE SCALE GENOMIC DNA]</scope>
    <source>
        <strain evidence="2 3">F 1598</strain>
    </source>
</reference>